<gene>
    <name evidence="2" type="ORF">SCHCODRAFT_258908</name>
</gene>
<name>D8QL75_SCHCM</name>
<dbReference type="KEGG" id="scm:SCHCO_02706789"/>
<sequence length="400" mass="42794">MSEYSFSYDGYRKFVANQARIARWAEETARAVGGEYGVRPVHQGDNSITTEDSSTADTSSSTTLDDMRGSPETRTRHHTHTRIRGGSLLPPSGLARSRSTAAAHQPSRPTAASRRSSSMMPGVGGEMGYGARRATYGSHAIRGVTAGNEGIDPYPFQVEPAERGFHVETESARRTRERGRSQTRRTYASSPNSRTLVPSFSRKASPHTERRAPSARDRSMRDARESSRRTSARTRRDSAIVPPPPSSHAPGAEPPMPYHAPGMGPTSNHHTPPNRLPPNYAPVYAPSPTNHAHPPPDDRDLPTPISLDIVDFEPVAPSSPQPGAAEQPSVPTYGPEIITPAPPVTLGPAGTLAPPPALDAAPIVARPAPAPPPRASECLAWGGMEARPPSSLLVLLTLCK</sequence>
<dbReference type="EMBL" id="GL377317">
    <property type="protein sequence ID" value="EFI91467.1"/>
    <property type="molecule type" value="Genomic_DNA"/>
</dbReference>
<feature type="compositionally biased region" description="Pro residues" evidence="1">
    <location>
        <begin position="241"/>
        <end position="258"/>
    </location>
</feature>
<keyword evidence="3" id="KW-1185">Reference proteome</keyword>
<feature type="compositionally biased region" description="Low complexity" evidence="1">
    <location>
        <begin position="47"/>
        <end position="64"/>
    </location>
</feature>
<proteinExistence type="predicted"/>
<feature type="region of interest" description="Disordered" evidence="1">
    <location>
        <begin position="33"/>
        <end position="126"/>
    </location>
</feature>
<evidence type="ECO:0000313" key="3">
    <source>
        <dbReference type="Proteomes" id="UP000007431"/>
    </source>
</evidence>
<dbReference type="GeneID" id="9593011"/>
<evidence type="ECO:0000313" key="2">
    <source>
        <dbReference type="EMBL" id="EFI91467.1"/>
    </source>
</evidence>
<dbReference type="AlphaFoldDB" id="D8QL75"/>
<dbReference type="OMA" id="YVAVGMQ"/>
<reference evidence="2 3" key="1">
    <citation type="journal article" date="2010" name="Nat. Biotechnol.">
        <title>Genome sequence of the model mushroom Schizophyllum commune.</title>
        <authorList>
            <person name="Ohm R.A."/>
            <person name="de Jong J.F."/>
            <person name="Lugones L.G."/>
            <person name="Aerts A."/>
            <person name="Kothe E."/>
            <person name="Stajich J.E."/>
            <person name="de Vries R.P."/>
            <person name="Record E."/>
            <person name="Levasseur A."/>
            <person name="Baker S.E."/>
            <person name="Bartholomew K.A."/>
            <person name="Coutinho P.M."/>
            <person name="Erdmann S."/>
            <person name="Fowler T.J."/>
            <person name="Gathman A.C."/>
            <person name="Lombard V."/>
            <person name="Henrissat B."/>
            <person name="Knabe N."/>
            <person name="Kuees U."/>
            <person name="Lilly W.W."/>
            <person name="Lindquist E."/>
            <person name="Lucas S."/>
            <person name="Magnuson J.K."/>
            <person name="Piumi F."/>
            <person name="Raudaskoski M."/>
            <person name="Salamov A."/>
            <person name="Schmutz J."/>
            <person name="Schwarze F.W.M.R."/>
            <person name="vanKuyk P.A."/>
            <person name="Horton J.S."/>
            <person name="Grigoriev I.V."/>
            <person name="Woesten H.A.B."/>
        </authorList>
    </citation>
    <scope>NUCLEOTIDE SEQUENCE [LARGE SCALE GENOMIC DNA]</scope>
    <source>
        <strain evidence="3">H4-8 / FGSC 9210</strain>
    </source>
</reference>
<feature type="compositionally biased region" description="Basic and acidic residues" evidence="1">
    <location>
        <begin position="160"/>
        <end position="180"/>
    </location>
</feature>
<evidence type="ECO:0000256" key="1">
    <source>
        <dbReference type="SAM" id="MobiDB-lite"/>
    </source>
</evidence>
<feature type="region of interest" description="Disordered" evidence="1">
    <location>
        <begin position="147"/>
        <end position="353"/>
    </location>
</feature>
<feature type="compositionally biased region" description="Polar residues" evidence="1">
    <location>
        <begin position="187"/>
        <end position="198"/>
    </location>
</feature>
<feature type="compositionally biased region" description="Basic and acidic residues" evidence="1">
    <location>
        <begin position="65"/>
        <end position="74"/>
    </location>
</feature>
<dbReference type="InParanoid" id="D8QL75"/>
<dbReference type="Proteomes" id="UP000007431">
    <property type="component" value="Unassembled WGS sequence"/>
</dbReference>
<organism evidence="3">
    <name type="scientific">Schizophyllum commune (strain H4-8 / FGSC 9210)</name>
    <name type="common">Split gill fungus</name>
    <dbReference type="NCBI Taxonomy" id="578458"/>
    <lineage>
        <taxon>Eukaryota</taxon>
        <taxon>Fungi</taxon>
        <taxon>Dikarya</taxon>
        <taxon>Basidiomycota</taxon>
        <taxon>Agaricomycotina</taxon>
        <taxon>Agaricomycetes</taxon>
        <taxon>Agaricomycetidae</taxon>
        <taxon>Agaricales</taxon>
        <taxon>Schizophyllaceae</taxon>
        <taxon>Schizophyllum</taxon>
    </lineage>
</organism>
<dbReference type="HOGENOM" id="CLU_689180_0_0_1"/>
<dbReference type="RefSeq" id="XP_003026370.1">
    <property type="nucleotide sequence ID" value="XM_003026324.1"/>
</dbReference>
<protein>
    <submittedName>
        <fullName evidence="2">Uncharacterized protein</fullName>
    </submittedName>
</protein>
<feature type="compositionally biased region" description="Basic and acidic residues" evidence="1">
    <location>
        <begin position="206"/>
        <end position="238"/>
    </location>
</feature>
<accession>D8QL75</accession>
<dbReference type="VEuPathDB" id="FungiDB:SCHCODRAFT_02706789"/>
<feature type="compositionally biased region" description="Low complexity" evidence="1">
    <location>
        <begin position="106"/>
        <end position="121"/>
    </location>
</feature>
<dbReference type="OrthoDB" id="10519117at2759"/>